<evidence type="ECO:0000256" key="4">
    <source>
        <dbReference type="SAM" id="SignalP"/>
    </source>
</evidence>
<name>G0PLS4_CAEBE</name>
<dbReference type="SUPFAM" id="SSF49899">
    <property type="entry name" value="Concanavalin A-like lectins/glucanases"/>
    <property type="match status" value="1"/>
</dbReference>
<dbReference type="EMBL" id="GL381179">
    <property type="protein sequence ID" value="EGT35633.1"/>
    <property type="molecule type" value="Genomic_DNA"/>
</dbReference>
<evidence type="ECO:0000259" key="5">
    <source>
        <dbReference type="PROSITE" id="PS51304"/>
    </source>
</evidence>
<sequence>MNVIRVLILLSLVHVAMLFSMGRRTFPRPLNKRKHITISSKNGAQPKRHVMFSEAVEMAPGTVFVVSAVLKRLPLEIILHRRMDLTVIPILVFMKPKDKEISFWSKDSDIWDKPERRGMPSTGDSFVIKISIESTKSIISIDDHWYKEFDHRLPMDDAQQLTISGEDAIVNSIDIYTPEAEEEEKDQDQTDDSTTTDQQSDDNSNENNDAD</sequence>
<feature type="domain" description="Galectin" evidence="5">
    <location>
        <begin position="22"/>
        <end position="176"/>
    </location>
</feature>
<evidence type="ECO:0000256" key="2">
    <source>
        <dbReference type="RuleBase" id="RU102079"/>
    </source>
</evidence>
<gene>
    <name evidence="6" type="ORF">CAEBREN_07836</name>
</gene>
<dbReference type="InterPro" id="IPR001079">
    <property type="entry name" value="Galectin_CRD"/>
</dbReference>
<feature type="compositionally biased region" description="Acidic residues" evidence="3">
    <location>
        <begin position="179"/>
        <end position="191"/>
    </location>
</feature>
<dbReference type="HOGENOM" id="CLU_1305819_0_0_1"/>
<feature type="signal peptide" evidence="4">
    <location>
        <begin position="1"/>
        <end position="18"/>
    </location>
</feature>
<dbReference type="PROSITE" id="PS51304">
    <property type="entry name" value="GALECTIN"/>
    <property type="match status" value="1"/>
</dbReference>
<keyword evidence="4" id="KW-0732">Signal</keyword>
<dbReference type="InterPro" id="IPR013320">
    <property type="entry name" value="ConA-like_dom_sf"/>
</dbReference>
<evidence type="ECO:0000256" key="1">
    <source>
        <dbReference type="ARBA" id="ARBA00022734"/>
    </source>
</evidence>
<proteinExistence type="predicted"/>
<feature type="chain" id="PRO_5003407640" description="Galectin" evidence="4">
    <location>
        <begin position="19"/>
        <end position="211"/>
    </location>
</feature>
<evidence type="ECO:0000256" key="3">
    <source>
        <dbReference type="SAM" id="MobiDB-lite"/>
    </source>
</evidence>
<accession>G0PLS4</accession>
<keyword evidence="7" id="KW-1185">Reference proteome</keyword>
<dbReference type="Gene3D" id="2.60.120.200">
    <property type="match status" value="1"/>
</dbReference>
<keyword evidence="1 2" id="KW-0430">Lectin</keyword>
<evidence type="ECO:0000313" key="6">
    <source>
        <dbReference type="EMBL" id="EGT35633.1"/>
    </source>
</evidence>
<organism evidence="7">
    <name type="scientific">Caenorhabditis brenneri</name>
    <name type="common">Nematode worm</name>
    <dbReference type="NCBI Taxonomy" id="135651"/>
    <lineage>
        <taxon>Eukaryota</taxon>
        <taxon>Metazoa</taxon>
        <taxon>Ecdysozoa</taxon>
        <taxon>Nematoda</taxon>
        <taxon>Chromadorea</taxon>
        <taxon>Rhabditida</taxon>
        <taxon>Rhabditina</taxon>
        <taxon>Rhabditomorpha</taxon>
        <taxon>Rhabditoidea</taxon>
        <taxon>Rhabditidae</taxon>
        <taxon>Peloderinae</taxon>
        <taxon>Caenorhabditis</taxon>
    </lineage>
</organism>
<dbReference type="InParanoid" id="G0PLS4"/>
<dbReference type="Pfam" id="PF00337">
    <property type="entry name" value="Gal-bind_lectin"/>
    <property type="match status" value="1"/>
</dbReference>
<protein>
    <recommendedName>
        <fullName evidence="2">Galectin</fullName>
    </recommendedName>
</protein>
<dbReference type="GO" id="GO:0030246">
    <property type="term" value="F:carbohydrate binding"/>
    <property type="evidence" value="ECO:0007669"/>
    <property type="project" value="UniProtKB-UniRule"/>
</dbReference>
<dbReference type="Proteomes" id="UP000008068">
    <property type="component" value="Unassembled WGS sequence"/>
</dbReference>
<feature type="region of interest" description="Disordered" evidence="3">
    <location>
        <begin position="172"/>
        <end position="211"/>
    </location>
</feature>
<dbReference type="AlphaFoldDB" id="G0PLS4"/>
<evidence type="ECO:0000313" key="7">
    <source>
        <dbReference type="Proteomes" id="UP000008068"/>
    </source>
</evidence>
<feature type="compositionally biased region" description="Acidic residues" evidence="3">
    <location>
        <begin position="199"/>
        <end position="211"/>
    </location>
</feature>
<reference evidence="7" key="1">
    <citation type="submission" date="2011-07" db="EMBL/GenBank/DDBJ databases">
        <authorList>
            <consortium name="Caenorhabditis brenneri Sequencing and Analysis Consortium"/>
            <person name="Wilson R.K."/>
        </authorList>
    </citation>
    <scope>NUCLEOTIDE SEQUENCE [LARGE SCALE GENOMIC DNA]</scope>
    <source>
        <strain evidence="7">PB2801</strain>
    </source>
</reference>